<dbReference type="InterPro" id="IPR041364">
    <property type="entry name" value="Rbx-bd"/>
</dbReference>
<evidence type="ECO:0000259" key="10">
    <source>
        <dbReference type="Pfam" id="PF07992"/>
    </source>
</evidence>
<comment type="pathway">
    <text evidence="9">Nitrogen metabolism; nitric oxide reduction.</text>
</comment>
<dbReference type="GO" id="GO:0016491">
    <property type="term" value="F:oxidoreductase activity"/>
    <property type="evidence" value="ECO:0007669"/>
    <property type="project" value="UniProtKB-KW"/>
</dbReference>
<comment type="subcellular location">
    <subcellularLocation>
        <location evidence="2 9">Cytoplasm</location>
    </subcellularLocation>
</comment>
<evidence type="ECO:0000256" key="8">
    <source>
        <dbReference type="ARBA" id="ARBA00023027"/>
    </source>
</evidence>
<dbReference type="InterPro" id="IPR050260">
    <property type="entry name" value="FAD-bd_OxRdtase"/>
</dbReference>
<dbReference type="PANTHER" id="PTHR43429:SF3">
    <property type="entry name" value="NITRITE REDUCTASE [NAD(P)H]"/>
    <property type="match status" value="1"/>
</dbReference>
<dbReference type="InterPro" id="IPR036188">
    <property type="entry name" value="FAD/NAD-bd_sf"/>
</dbReference>
<dbReference type="HAMAP" id="MF_01313">
    <property type="entry name" value="NorW"/>
    <property type="match status" value="1"/>
</dbReference>
<keyword evidence="7 9" id="KW-0560">Oxidoreductase</keyword>
<dbReference type="Pfam" id="PF18113">
    <property type="entry name" value="Rbx_binding"/>
    <property type="match status" value="1"/>
</dbReference>
<dbReference type="Gene3D" id="3.50.50.60">
    <property type="entry name" value="FAD/NAD(P)-binding domain"/>
    <property type="match status" value="2"/>
</dbReference>
<evidence type="ECO:0000256" key="9">
    <source>
        <dbReference type="HAMAP-Rule" id="MF_01313"/>
    </source>
</evidence>
<evidence type="ECO:0000256" key="7">
    <source>
        <dbReference type="ARBA" id="ARBA00023002"/>
    </source>
</evidence>
<reference evidence="12 13" key="1">
    <citation type="submission" date="2020-12" db="EMBL/GenBank/DDBJ databases">
        <title>Enhanced detection system for hospital associated transmission using whole genome sequencing surveillance.</title>
        <authorList>
            <person name="Harrison L.H."/>
            <person name="Van Tyne D."/>
            <person name="Marsh J.W."/>
            <person name="Griffith M.P."/>
            <person name="Snyder D.J."/>
            <person name="Cooper V.S."/>
            <person name="Mustapha M."/>
        </authorList>
    </citation>
    <scope>NUCLEOTIDE SEQUENCE [LARGE SCALE GENOMIC DNA]</scope>
    <source>
        <strain evidence="12 13">SER00238</strain>
    </source>
</reference>
<dbReference type="Proteomes" id="UP000639004">
    <property type="component" value="Unassembled WGS sequence"/>
</dbReference>
<name>A0ABS0TMV8_SERPR</name>
<sequence length="382" mass="41690">MNPGILIVGSGFAARQLVKNLRRLNSDVPIRLIAADSCDEYNKPELSHVISQNQTADALTRQTCGSFAEQFQLRLHPNTRITDIDTQHKRVCSGEQSWQYDKLVLAVGASAIVPPVTGNELMLTLNSQQEYRDGELALLQAQRVLILGGGLIGCELAMDMCRAGKQVTLVDRSGSLLSALMPIEASSRLQHCLQQMGVEVLLNQQLSALIQQDRGLQATLGNGRQLSVDAAIASVGLHPNVGLARQANLQVDRGIRVNNRLQTSQIDVYALGDCAEIDGQLLPFLQPIQFSAMALAKNLLGAEEGVKLPAMLVKVKTPNLPLHLAGETHRQDLSWNIVAEQQGMIAKGFDRQQQLRAFIVSEDHMKLAFGLLKELNTLTAES</sequence>
<comment type="function">
    <text evidence="9">One of at least two accessory proteins for anaerobic nitric oxide (NO) reductase. Reduces the rubredoxin moiety of NO reductase.</text>
</comment>
<keyword evidence="13" id="KW-1185">Reference proteome</keyword>
<dbReference type="EC" id="1.18.1.-" evidence="9"/>
<protein>
    <recommendedName>
        <fullName evidence="9">Nitric oxide reductase FlRd-NAD(+) reductase</fullName>
        <ecNumber evidence="9">1.18.1.-</ecNumber>
    </recommendedName>
    <alternativeName>
        <fullName evidence="9">Flavorubredoxin reductase</fullName>
        <shortName evidence="9">FlRd-reductase</shortName>
        <shortName evidence="9">FlavoRb reductase</shortName>
    </alternativeName>
</protein>
<evidence type="ECO:0000256" key="1">
    <source>
        <dbReference type="ARBA" id="ARBA00001974"/>
    </source>
</evidence>
<dbReference type="NCBIfam" id="NF003437">
    <property type="entry name" value="PRK04965.1"/>
    <property type="match status" value="1"/>
</dbReference>
<dbReference type="PANTHER" id="PTHR43429">
    <property type="entry name" value="PYRIDINE NUCLEOTIDE-DISULFIDE OXIDOREDUCTASE DOMAIN-CONTAINING"/>
    <property type="match status" value="1"/>
</dbReference>
<evidence type="ECO:0000256" key="2">
    <source>
        <dbReference type="ARBA" id="ARBA00004496"/>
    </source>
</evidence>
<dbReference type="PRINTS" id="PR00368">
    <property type="entry name" value="FADPNR"/>
</dbReference>
<dbReference type="Pfam" id="PF07992">
    <property type="entry name" value="Pyr_redox_2"/>
    <property type="match status" value="1"/>
</dbReference>
<comment type="caution">
    <text evidence="12">The sequence shown here is derived from an EMBL/GenBank/DDBJ whole genome shotgun (WGS) entry which is preliminary data.</text>
</comment>
<evidence type="ECO:0000256" key="6">
    <source>
        <dbReference type="ARBA" id="ARBA00022827"/>
    </source>
</evidence>
<evidence type="ECO:0000256" key="4">
    <source>
        <dbReference type="ARBA" id="ARBA00022490"/>
    </source>
</evidence>
<keyword evidence="5 9" id="KW-0285">Flavoprotein</keyword>
<proteinExistence type="inferred from homology"/>
<dbReference type="Gene3D" id="3.30.390.120">
    <property type="match status" value="1"/>
</dbReference>
<keyword evidence="4 9" id="KW-0963">Cytoplasm</keyword>
<evidence type="ECO:0000256" key="5">
    <source>
        <dbReference type="ARBA" id="ARBA00022630"/>
    </source>
</evidence>
<evidence type="ECO:0000256" key="3">
    <source>
        <dbReference type="ARBA" id="ARBA00006442"/>
    </source>
</evidence>
<dbReference type="SUPFAM" id="SSF51905">
    <property type="entry name" value="FAD/NAD(P)-binding domain"/>
    <property type="match status" value="1"/>
</dbReference>
<gene>
    <name evidence="9 12" type="primary">norW</name>
    <name evidence="9" type="synonym">flrR</name>
    <name evidence="12" type="ORF">JEQ07_04590</name>
</gene>
<evidence type="ECO:0000259" key="11">
    <source>
        <dbReference type="Pfam" id="PF18113"/>
    </source>
</evidence>
<dbReference type="PRINTS" id="PR00411">
    <property type="entry name" value="PNDRDTASEI"/>
</dbReference>
<evidence type="ECO:0000313" key="12">
    <source>
        <dbReference type="EMBL" id="MBI6179685.1"/>
    </source>
</evidence>
<accession>A0ABS0TMV8</accession>
<keyword evidence="6 9" id="KW-0274">FAD</keyword>
<dbReference type="RefSeq" id="WP_129938299.1">
    <property type="nucleotide sequence ID" value="NZ_CAMIQC010000001.1"/>
</dbReference>
<dbReference type="InterPro" id="IPR023961">
    <property type="entry name" value="NO_rdtase_NorW"/>
</dbReference>
<comment type="cofactor">
    <cofactor evidence="1 9">
        <name>FAD</name>
        <dbReference type="ChEBI" id="CHEBI:57692"/>
    </cofactor>
</comment>
<organism evidence="12 13">
    <name type="scientific">Serratia proteamaculans</name>
    <dbReference type="NCBI Taxonomy" id="28151"/>
    <lineage>
        <taxon>Bacteria</taxon>
        <taxon>Pseudomonadati</taxon>
        <taxon>Pseudomonadota</taxon>
        <taxon>Gammaproteobacteria</taxon>
        <taxon>Enterobacterales</taxon>
        <taxon>Yersiniaceae</taxon>
        <taxon>Serratia</taxon>
    </lineage>
</organism>
<dbReference type="EMBL" id="JAEHSL010000002">
    <property type="protein sequence ID" value="MBI6179685.1"/>
    <property type="molecule type" value="Genomic_DNA"/>
</dbReference>
<evidence type="ECO:0000313" key="13">
    <source>
        <dbReference type="Proteomes" id="UP000639004"/>
    </source>
</evidence>
<comment type="similarity">
    <text evidence="3 9">Belongs to the FAD-dependent oxidoreductase family.</text>
</comment>
<keyword evidence="8 9" id="KW-0520">NAD</keyword>
<feature type="domain" description="FAD/NAD(P)-binding" evidence="10">
    <location>
        <begin position="5"/>
        <end position="275"/>
    </location>
</feature>
<dbReference type="InterPro" id="IPR023753">
    <property type="entry name" value="FAD/NAD-binding_dom"/>
</dbReference>
<comment type="catalytic activity">
    <reaction evidence="9">
        <text>2 reduced [nitric oxide reductase rubredoxin domain] + NAD(+) + H(+) = 2 oxidized [nitric oxide reductase rubredoxin domain] + NADH</text>
        <dbReference type="Rhea" id="RHEA:42960"/>
        <dbReference type="Rhea" id="RHEA-COMP:10304"/>
        <dbReference type="Rhea" id="RHEA-COMP:10305"/>
        <dbReference type="ChEBI" id="CHEBI:15378"/>
        <dbReference type="ChEBI" id="CHEBI:29033"/>
        <dbReference type="ChEBI" id="CHEBI:29034"/>
        <dbReference type="ChEBI" id="CHEBI:57540"/>
        <dbReference type="ChEBI" id="CHEBI:57945"/>
    </reaction>
</comment>
<feature type="domain" description="Rubredoxin binding" evidence="11">
    <location>
        <begin position="306"/>
        <end position="375"/>
    </location>
</feature>